<reference evidence="1 2" key="1">
    <citation type="journal article" date="2016" name="BMC Genomics">
        <title>Comparative genomics reveals Cyclospora cayetanensis possesses coccidia-like metabolism and invasion components but unique surface antigens.</title>
        <authorList>
            <person name="Liu S."/>
            <person name="Wang L."/>
            <person name="Zheng H."/>
            <person name="Xu Z."/>
            <person name="Roellig D.M."/>
            <person name="Li N."/>
            <person name="Frace M.A."/>
            <person name="Tang K."/>
            <person name="Arrowood M.J."/>
            <person name="Moss D.M."/>
            <person name="Zhang L."/>
            <person name="Feng Y."/>
            <person name="Xiao L."/>
        </authorList>
    </citation>
    <scope>NUCLEOTIDE SEQUENCE [LARGE SCALE GENOMIC DNA]</scope>
    <source>
        <strain evidence="1 2">CHN_HEN01</strain>
    </source>
</reference>
<gene>
    <name evidence="1" type="ORF">cyc_08974</name>
</gene>
<organism evidence="1 2">
    <name type="scientific">Cyclospora cayetanensis</name>
    <dbReference type="NCBI Taxonomy" id="88456"/>
    <lineage>
        <taxon>Eukaryota</taxon>
        <taxon>Sar</taxon>
        <taxon>Alveolata</taxon>
        <taxon>Apicomplexa</taxon>
        <taxon>Conoidasida</taxon>
        <taxon>Coccidia</taxon>
        <taxon>Eucoccidiorida</taxon>
        <taxon>Eimeriorina</taxon>
        <taxon>Eimeriidae</taxon>
        <taxon>Cyclospora</taxon>
    </lineage>
</organism>
<proteinExistence type="predicted"/>
<dbReference type="AlphaFoldDB" id="A0A1D3CVB3"/>
<evidence type="ECO:0000313" key="1">
    <source>
        <dbReference type="EMBL" id="OEH75139.1"/>
    </source>
</evidence>
<sequence length="94" mass="10352">MPDILRPALQAAVSVHHNPAHACKGQQKHIFCILEFTGEMLKNADANLTAARESRGEALLQRQPQGMQQRMVEAEASAKKRCRLSGEKIAAEFA</sequence>
<keyword evidence="2" id="KW-1185">Reference proteome</keyword>
<accession>A0A1D3CVB3</accession>
<name>A0A1D3CVB3_9EIME</name>
<dbReference type="InParanoid" id="A0A1D3CVB3"/>
<dbReference type="Proteomes" id="UP000095192">
    <property type="component" value="Unassembled WGS sequence"/>
</dbReference>
<evidence type="ECO:0000313" key="2">
    <source>
        <dbReference type="Proteomes" id="UP000095192"/>
    </source>
</evidence>
<comment type="caution">
    <text evidence="1">The sequence shown here is derived from an EMBL/GenBank/DDBJ whole genome shotgun (WGS) entry which is preliminary data.</text>
</comment>
<dbReference type="EMBL" id="JROU02001821">
    <property type="protein sequence ID" value="OEH75139.1"/>
    <property type="molecule type" value="Genomic_DNA"/>
</dbReference>
<dbReference type="VEuPathDB" id="ToxoDB:cyc_08974"/>
<protein>
    <submittedName>
        <fullName evidence="1">Uncharacterized protein</fullName>
    </submittedName>
</protein>